<dbReference type="AlphaFoldDB" id="A0ABD6BTP3"/>
<dbReference type="InterPro" id="IPR002155">
    <property type="entry name" value="Thiolase"/>
</dbReference>
<feature type="domain" description="Thiolase N-terminal" evidence="2">
    <location>
        <begin position="5"/>
        <end position="132"/>
    </location>
</feature>
<dbReference type="SUPFAM" id="SSF53901">
    <property type="entry name" value="Thiolase-like"/>
    <property type="match status" value="1"/>
</dbReference>
<evidence type="ECO:0000259" key="3">
    <source>
        <dbReference type="Pfam" id="PF22691"/>
    </source>
</evidence>
<keyword evidence="1" id="KW-0414">Isoprene biosynthesis</keyword>
<keyword evidence="4" id="KW-0012">Acyltransferase</keyword>
<dbReference type="InterPro" id="IPR055140">
    <property type="entry name" value="Thiolase_C_2"/>
</dbReference>
<reference evidence="4 5" key="1">
    <citation type="journal article" date="2019" name="Int. J. Syst. Evol. Microbiol.">
        <title>The Global Catalogue of Microorganisms (GCM) 10K type strain sequencing project: providing services to taxonomists for standard genome sequencing and annotation.</title>
        <authorList>
            <consortium name="The Broad Institute Genomics Platform"/>
            <consortium name="The Broad Institute Genome Sequencing Center for Infectious Disease"/>
            <person name="Wu L."/>
            <person name="Ma J."/>
        </authorList>
    </citation>
    <scope>NUCLEOTIDE SEQUENCE [LARGE SCALE GENOMIC DNA]</scope>
    <source>
        <strain evidence="4 5">CGMCC 1.12859</strain>
    </source>
</reference>
<dbReference type="RefSeq" id="WP_267648148.1">
    <property type="nucleotide sequence ID" value="NZ_JANHGR010000003.1"/>
</dbReference>
<evidence type="ECO:0000313" key="5">
    <source>
        <dbReference type="Proteomes" id="UP001597139"/>
    </source>
</evidence>
<keyword evidence="5" id="KW-1185">Reference proteome</keyword>
<dbReference type="EC" id="2.3.1.-" evidence="4"/>
<dbReference type="EMBL" id="JBHUCZ010000012">
    <property type="protein sequence ID" value="MFD1568402.1"/>
    <property type="molecule type" value="Genomic_DNA"/>
</dbReference>
<dbReference type="Pfam" id="PF00108">
    <property type="entry name" value="Thiolase_N"/>
    <property type="match status" value="1"/>
</dbReference>
<dbReference type="PIRSF" id="PIRSF000429">
    <property type="entry name" value="Ac-CoA_Ac_transf"/>
    <property type="match status" value="1"/>
</dbReference>
<dbReference type="GO" id="GO:0008299">
    <property type="term" value="P:isoprenoid biosynthetic process"/>
    <property type="evidence" value="ECO:0007669"/>
    <property type="project" value="UniProtKB-KW"/>
</dbReference>
<dbReference type="InterPro" id="IPR020616">
    <property type="entry name" value="Thiolase_N"/>
</dbReference>
<dbReference type="PANTHER" id="PTHR42870:SF2">
    <property type="entry name" value="LIPID-TRANSFER PROTEIN, PUTATIVE-RELATED"/>
    <property type="match status" value="1"/>
</dbReference>
<accession>A0ABD6BTP3</accession>
<dbReference type="PANTHER" id="PTHR42870">
    <property type="entry name" value="ACETYL-COA C-ACETYLTRANSFERASE"/>
    <property type="match status" value="1"/>
</dbReference>
<dbReference type="Gene3D" id="3.40.47.10">
    <property type="match status" value="1"/>
</dbReference>
<dbReference type="Proteomes" id="UP001597139">
    <property type="component" value="Unassembled WGS sequence"/>
</dbReference>
<proteinExistence type="predicted"/>
<feature type="domain" description="Thiolase C-terminal" evidence="3">
    <location>
        <begin position="295"/>
        <end position="413"/>
    </location>
</feature>
<gene>
    <name evidence="4" type="ORF">ACFSAU_12965</name>
</gene>
<dbReference type="CDD" id="cd00829">
    <property type="entry name" value="SCP-x_thiolase"/>
    <property type="match status" value="1"/>
</dbReference>
<evidence type="ECO:0000259" key="2">
    <source>
        <dbReference type="Pfam" id="PF00108"/>
    </source>
</evidence>
<dbReference type="InterPro" id="IPR016039">
    <property type="entry name" value="Thiolase-like"/>
</dbReference>
<keyword evidence="4" id="KW-0808">Transferase</keyword>
<dbReference type="Pfam" id="PF22691">
    <property type="entry name" value="Thiolase_C_1"/>
    <property type="match status" value="1"/>
</dbReference>
<comment type="caution">
    <text evidence="4">The sequence shown here is derived from an EMBL/GenBank/DDBJ whole genome shotgun (WGS) entry which is preliminary data.</text>
</comment>
<dbReference type="GO" id="GO:0016746">
    <property type="term" value="F:acyltransferase activity"/>
    <property type="evidence" value="ECO:0007669"/>
    <property type="project" value="UniProtKB-KW"/>
</dbReference>
<evidence type="ECO:0000256" key="1">
    <source>
        <dbReference type="ARBA" id="ARBA00023229"/>
    </source>
</evidence>
<organism evidence="4 5">
    <name type="scientific">Halolamina litorea</name>
    <dbReference type="NCBI Taxonomy" id="1515593"/>
    <lineage>
        <taxon>Archaea</taxon>
        <taxon>Methanobacteriati</taxon>
        <taxon>Methanobacteriota</taxon>
        <taxon>Stenosarchaea group</taxon>
        <taxon>Halobacteria</taxon>
        <taxon>Halobacteriales</taxon>
        <taxon>Haloferacaceae</taxon>
    </lineage>
</organism>
<protein>
    <submittedName>
        <fullName evidence="4">Thiolase family protein</fullName>
        <ecNumber evidence="4">2.3.1.-</ecNumber>
    </submittedName>
</protein>
<name>A0ABD6BTP3_9EURY</name>
<evidence type="ECO:0000313" key="4">
    <source>
        <dbReference type="EMBL" id="MFD1568402.1"/>
    </source>
</evidence>
<sequence>MTEPAIIGVGATKFGNVTEDEQLKGKTFEELCADAAFEAMDDANVDAADIDGFYVGNMLQSTSQVSSHATVLADWLGLQLKGGFHFDTACSTGNTGLGIAHAMVKAGKYDTVLVLGGEITSSEPVDRDQLQRKPLDPQELWYLTDIGVDTTYAYKHAYDVATAYGAIPTMGFAERHDLDMEEMDELMYHVSRLAKEHASMTPKAARHETLEDMAADRGFEDPKEFWQSDYNPFFAWPTRQLSALTAVDGASACIVTNEPEAYTDKTPVEITGFDWTTKSFPWYGDQPGLMPQDERAFERAYAMADIDGSDIDYLYVHDCMQIYQPTLGEVAGYLDDPVSAFMNEETRYDGEKPMNVTGGRHGVGHAWEASAGFETYEIVKQIRGEMDRKQITPEPETAVQHNHGYGMHTAVTVMEAAD</sequence>